<evidence type="ECO:0000313" key="3">
    <source>
        <dbReference type="Proteomes" id="UP000031668"/>
    </source>
</evidence>
<sequence>MKNIIPQAIISTLKSIFSLERFPLAIVSDNGRQFSSSEFEDFCTSKSIKNFYSPPYHPQSNGLAEVFVQTFKTSISKSLDEGSNLEDAVVDFLCSYRSTPFNGGKSPSEMLHGLKLRN</sequence>
<dbReference type="AlphaFoldDB" id="A0A0C2NG60"/>
<name>A0A0C2NG60_THEKT</name>
<dbReference type="InterPro" id="IPR012337">
    <property type="entry name" value="RNaseH-like_sf"/>
</dbReference>
<dbReference type="InterPro" id="IPR001584">
    <property type="entry name" value="Integrase_cat-core"/>
</dbReference>
<dbReference type="Proteomes" id="UP000031668">
    <property type="component" value="Unassembled WGS sequence"/>
</dbReference>
<dbReference type="PANTHER" id="PTHR37984">
    <property type="entry name" value="PROTEIN CBG26694"/>
    <property type="match status" value="1"/>
</dbReference>
<comment type="caution">
    <text evidence="2">The sequence shown here is derived from an EMBL/GenBank/DDBJ whole genome shotgun (WGS) entry which is preliminary data.</text>
</comment>
<evidence type="ECO:0000313" key="2">
    <source>
        <dbReference type="EMBL" id="KII72987.1"/>
    </source>
</evidence>
<gene>
    <name evidence="2" type="ORF">RF11_08162</name>
</gene>
<feature type="domain" description="Integrase catalytic" evidence="1">
    <location>
        <begin position="1"/>
        <end position="115"/>
    </location>
</feature>
<dbReference type="GO" id="GO:0015074">
    <property type="term" value="P:DNA integration"/>
    <property type="evidence" value="ECO:0007669"/>
    <property type="project" value="InterPro"/>
</dbReference>
<dbReference type="EMBL" id="JWZT01001045">
    <property type="protein sequence ID" value="KII72987.1"/>
    <property type="molecule type" value="Genomic_DNA"/>
</dbReference>
<evidence type="ECO:0000259" key="1">
    <source>
        <dbReference type="PROSITE" id="PS50994"/>
    </source>
</evidence>
<dbReference type="SUPFAM" id="SSF53098">
    <property type="entry name" value="Ribonuclease H-like"/>
    <property type="match status" value="1"/>
</dbReference>
<dbReference type="PANTHER" id="PTHR37984:SF5">
    <property type="entry name" value="PROTEIN NYNRIN-LIKE"/>
    <property type="match status" value="1"/>
</dbReference>
<organism evidence="2 3">
    <name type="scientific">Thelohanellus kitauei</name>
    <name type="common">Myxosporean</name>
    <dbReference type="NCBI Taxonomy" id="669202"/>
    <lineage>
        <taxon>Eukaryota</taxon>
        <taxon>Metazoa</taxon>
        <taxon>Cnidaria</taxon>
        <taxon>Myxozoa</taxon>
        <taxon>Myxosporea</taxon>
        <taxon>Bivalvulida</taxon>
        <taxon>Platysporina</taxon>
        <taxon>Myxobolidae</taxon>
        <taxon>Thelohanellus</taxon>
    </lineage>
</organism>
<dbReference type="Gene3D" id="3.30.420.10">
    <property type="entry name" value="Ribonuclease H-like superfamily/Ribonuclease H"/>
    <property type="match status" value="1"/>
</dbReference>
<accession>A0A0C2NG60</accession>
<dbReference type="OMA" id="WPPHEDI"/>
<dbReference type="OrthoDB" id="5983221at2759"/>
<reference evidence="2 3" key="1">
    <citation type="journal article" date="2014" name="Genome Biol. Evol.">
        <title>The genome of the myxosporean Thelohanellus kitauei shows adaptations to nutrient acquisition within its fish host.</title>
        <authorList>
            <person name="Yang Y."/>
            <person name="Xiong J."/>
            <person name="Zhou Z."/>
            <person name="Huo F."/>
            <person name="Miao W."/>
            <person name="Ran C."/>
            <person name="Liu Y."/>
            <person name="Zhang J."/>
            <person name="Feng J."/>
            <person name="Wang M."/>
            <person name="Wang M."/>
            <person name="Wang L."/>
            <person name="Yao B."/>
        </authorList>
    </citation>
    <scope>NUCLEOTIDE SEQUENCE [LARGE SCALE GENOMIC DNA]</scope>
    <source>
        <strain evidence="2">Wuqing</strain>
    </source>
</reference>
<dbReference type="InterPro" id="IPR050951">
    <property type="entry name" value="Retrovirus_Pol_polyprotein"/>
</dbReference>
<dbReference type="InterPro" id="IPR036397">
    <property type="entry name" value="RNaseH_sf"/>
</dbReference>
<protein>
    <submittedName>
        <fullName evidence="2">Gag-Pro-Pol polyprotein</fullName>
    </submittedName>
</protein>
<dbReference type="PROSITE" id="PS50994">
    <property type="entry name" value="INTEGRASE"/>
    <property type="match status" value="1"/>
</dbReference>
<dbReference type="GO" id="GO:0003676">
    <property type="term" value="F:nucleic acid binding"/>
    <property type="evidence" value="ECO:0007669"/>
    <property type="project" value="InterPro"/>
</dbReference>
<keyword evidence="3" id="KW-1185">Reference proteome</keyword>
<proteinExistence type="predicted"/>